<dbReference type="Proteomes" id="UP001056120">
    <property type="component" value="Linkage Group LG06"/>
</dbReference>
<organism evidence="1 2">
    <name type="scientific">Smallanthus sonchifolius</name>
    <dbReference type="NCBI Taxonomy" id="185202"/>
    <lineage>
        <taxon>Eukaryota</taxon>
        <taxon>Viridiplantae</taxon>
        <taxon>Streptophyta</taxon>
        <taxon>Embryophyta</taxon>
        <taxon>Tracheophyta</taxon>
        <taxon>Spermatophyta</taxon>
        <taxon>Magnoliopsida</taxon>
        <taxon>eudicotyledons</taxon>
        <taxon>Gunneridae</taxon>
        <taxon>Pentapetalae</taxon>
        <taxon>asterids</taxon>
        <taxon>campanulids</taxon>
        <taxon>Asterales</taxon>
        <taxon>Asteraceae</taxon>
        <taxon>Asteroideae</taxon>
        <taxon>Heliantheae alliance</taxon>
        <taxon>Millerieae</taxon>
        <taxon>Smallanthus</taxon>
    </lineage>
</organism>
<evidence type="ECO:0000313" key="2">
    <source>
        <dbReference type="Proteomes" id="UP001056120"/>
    </source>
</evidence>
<reference evidence="1 2" key="2">
    <citation type="journal article" date="2022" name="Mol. Ecol. Resour.">
        <title>The genomes of chicory, endive, great burdock and yacon provide insights into Asteraceae paleo-polyploidization history and plant inulin production.</title>
        <authorList>
            <person name="Fan W."/>
            <person name="Wang S."/>
            <person name="Wang H."/>
            <person name="Wang A."/>
            <person name="Jiang F."/>
            <person name="Liu H."/>
            <person name="Zhao H."/>
            <person name="Xu D."/>
            <person name="Zhang Y."/>
        </authorList>
    </citation>
    <scope>NUCLEOTIDE SEQUENCE [LARGE SCALE GENOMIC DNA]</scope>
    <source>
        <strain evidence="2">cv. Yunnan</strain>
        <tissue evidence="1">Leaves</tissue>
    </source>
</reference>
<name>A0ACB9IW99_9ASTR</name>
<accession>A0ACB9IW99</accession>
<protein>
    <submittedName>
        <fullName evidence="1">Uncharacterized protein</fullName>
    </submittedName>
</protein>
<keyword evidence="2" id="KW-1185">Reference proteome</keyword>
<dbReference type="EMBL" id="CM042023">
    <property type="protein sequence ID" value="KAI3812117.1"/>
    <property type="molecule type" value="Genomic_DNA"/>
</dbReference>
<reference evidence="2" key="1">
    <citation type="journal article" date="2022" name="Mol. Ecol. Resour.">
        <title>The genomes of chicory, endive, great burdock and yacon provide insights into Asteraceae palaeo-polyploidization history and plant inulin production.</title>
        <authorList>
            <person name="Fan W."/>
            <person name="Wang S."/>
            <person name="Wang H."/>
            <person name="Wang A."/>
            <person name="Jiang F."/>
            <person name="Liu H."/>
            <person name="Zhao H."/>
            <person name="Xu D."/>
            <person name="Zhang Y."/>
        </authorList>
    </citation>
    <scope>NUCLEOTIDE SEQUENCE [LARGE SCALE GENOMIC DNA]</scope>
    <source>
        <strain evidence="2">cv. Yunnan</strain>
    </source>
</reference>
<proteinExistence type="predicted"/>
<comment type="caution">
    <text evidence="1">The sequence shown here is derived from an EMBL/GenBank/DDBJ whole genome shotgun (WGS) entry which is preliminary data.</text>
</comment>
<sequence>MHTVGEVGVERPRFYFDEYARLGPCSGIDDIGVGSHAGGDVTSRVLEHERIHEELKPKQKERKRAWAGGFSRRTGRAHLLSAHRAGPAHLLSAQEEEPAHLLSAQEEEPAHLLSAQEGKSAHLLSAQEEEPAHLLSAQEGKSAHLLSAQEAVSAHLLSTQASGWSLGQMLLVQDVRYGFYPLVRTLGFVNSCTIGMSDGGRSGGPRNLPLVLSGSVGSWTLAMGALTSSDKELTDKRYCRFMDVSHGGIDQVAVDGSGCLAWQEELPEDQHLASLNPISEASRVRGLTGDDRGSVNVDGNRVLAKSEEKPGPAGFELTMGLGFGSLGSWQDRVSGLGDGDNDGDPTTGWTRSAIL</sequence>
<evidence type="ECO:0000313" key="1">
    <source>
        <dbReference type="EMBL" id="KAI3812117.1"/>
    </source>
</evidence>
<gene>
    <name evidence="1" type="ORF">L1987_16823</name>
</gene>